<evidence type="ECO:0000313" key="2">
    <source>
        <dbReference type="EMBL" id="TRX97707.1"/>
    </source>
</evidence>
<organism evidence="2 3">
    <name type="scientific">Xylaria flabelliformis</name>
    <dbReference type="NCBI Taxonomy" id="2512241"/>
    <lineage>
        <taxon>Eukaryota</taxon>
        <taxon>Fungi</taxon>
        <taxon>Dikarya</taxon>
        <taxon>Ascomycota</taxon>
        <taxon>Pezizomycotina</taxon>
        <taxon>Sordariomycetes</taxon>
        <taxon>Xylariomycetidae</taxon>
        <taxon>Xylariales</taxon>
        <taxon>Xylariaceae</taxon>
        <taxon>Xylaria</taxon>
    </lineage>
</organism>
<dbReference type="EMBL" id="VFLP01000005">
    <property type="protein sequence ID" value="TRX97707.1"/>
    <property type="molecule type" value="Genomic_DNA"/>
</dbReference>
<dbReference type="OrthoDB" id="5244165at2759"/>
<reference evidence="3" key="1">
    <citation type="submission" date="2019-06" db="EMBL/GenBank/DDBJ databases">
        <title>Draft genome sequence of the griseofulvin-producing fungus Xylaria cubensis strain G536.</title>
        <authorList>
            <person name="Mead M.E."/>
            <person name="Raja H.A."/>
            <person name="Steenwyk J.L."/>
            <person name="Knowles S.L."/>
            <person name="Oberlies N.H."/>
            <person name="Rokas A."/>
        </authorList>
    </citation>
    <scope>NUCLEOTIDE SEQUENCE [LARGE SCALE GENOMIC DNA]</scope>
    <source>
        <strain evidence="3">G536</strain>
    </source>
</reference>
<feature type="compositionally biased region" description="Polar residues" evidence="1">
    <location>
        <begin position="88"/>
        <end position="109"/>
    </location>
</feature>
<accession>A0A553IBY2</accession>
<evidence type="ECO:0000256" key="1">
    <source>
        <dbReference type="SAM" id="MobiDB-lite"/>
    </source>
</evidence>
<sequence>MAPNSQPRRSPRINATSNNESQPSLSANHGGSASKETTGEDQHATTDDTPQPNIPLRPAGEPAPKRGRGRPPKQTKTPLYSQVVARQLHNTTDQRSLPQQDAPSGQASK</sequence>
<dbReference type="Proteomes" id="UP000319160">
    <property type="component" value="Unassembled WGS sequence"/>
</dbReference>
<feature type="compositionally biased region" description="Basic and acidic residues" evidence="1">
    <location>
        <begin position="37"/>
        <end position="46"/>
    </location>
</feature>
<comment type="caution">
    <text evidence="2">The sequence shown here is derived from an EMBL/GenBank/DDBJ whole genome shotgun (WGS) entry which is preliminary data.</text>
</comment>
<feature type="compositionally biased region" description="Polar residues" evidence="1">
    <location>
        <begin position="1"/>
        <end position="36"/>
    </location>
</feature>
<feature type="region of interest" description="Disordered" evidence="1">
    <location>
        <begin position="1"/>
        <end position="109"/>
    </location>
</feature>
<proteinExistence type="predicted"/>
<evidence type="ECO:0000313" key="3">
    <source>
        <dbReference type="Proteomes" id="UP000319160"/>
    </source>
</evidence>
<keyword evidence="3" id="KW-1185">Reference proteome</keyword>
<gene>
    <name evidence="2" type="ORF">FHL15_001462</name>
</gene>
<dbReference type="AlphaFoldDB" id="A0A553IBY2"/>
<protein>
    <submittedName>
        <fullName evidence="2">Uncharacterized protein</fullName>
    </submittedName>
</protein>
<name>A0A553IBY2_9PEZI</name>